<dbReference type="EMBL" id="MN928946">
    <property type="protein sequence ID" value="QJI53678.1"/>
    <property type="molecule type" value="Genomic_DNA"/>
</dbReference>
<sequence>MPLGKRNEWWGTWKLKNGQHLGVIHSTNDEFNRRFDPVRTKAYTKVNFARQIMKRRSTFNRSFWRHQRPWTSTTRKLRPGRSAAYLKKRSTMLKRRTTTKASLSSRFRRGAKSLRMMQKARQRVFLPKKVASDVQSELQCLRIRRNLSVTVNPNTVDSTYLQVPISTLNLEQTEWEAFRQQIVGRFQRFRFCGASQTIVRTGDKSMLAALNAAAPGAVQSVSLLNNRDSRAMMCNDAYQNLTSVSATPMGMERCNNVKKLWSYKPLKATHFKVPDYLKNNVWKGVTNQTFPTDGSIAPYLVNTSLRGIIDWMYVARLPGTTNATYVNIPNANLVRFDQFPQIPVPNLGSPPGSTVQPQTEFNLSVYTNFYFECAAKDVNGEVSSL</sequence>
<protein>
    <submittedName>
        <fullName evidence="1">Capsid protein</fullName>
    </submittedName>
</protein>
<accession>A0A6M3YQ17</accession>
<name>A0A6M3YQ17_9VIRU</name>
<proteinExistence type="predicted"/>
<evidence type="ECO:0000313" key="1">
    <source>
        <dbReference type="EMBL" id="QJI53678.1"/>
    </source>
</evidence>
<organism evidence="1">
    <name type="scientific">Cressdnaviricota sp</name>
    <dbReference type="NCBI Taxonomy" id="2748378"/>
    <lineage>
        <taxon>Viruses</taxon>
        <taxon>Monodnaviria</taxon>
        <taxon>Shotokuvirae</taxon>
        <taxon>Cressdnaviricota</taxon>
    </lineage>
</organism>
<reference evidence="1" key="1">
    <citation type="submission" date="2020-01" db="EMBL/GenBank/DDBJ databases">
        <title>Novel CRESS-DNA virus.</title>
        <authorList>
            <person name="Liu Q."/>
            <person name="Shan T."/>
            <person name="Yang S."/>
            <person name="Zhang W."/>
        </authorList>
    </citation>
    <scope>NUCLEOTIDE SEQUENCE</scope>
    <source>
        <strain evidence="1">Bbr144cre1</strain>
    </source>
</reference>